<dbReference type="InterPro" id="IPR046335">
    <property type="entry name" value="LacI/GalR-like_sensor"/>
</dbReference>
<accession>A0A7Y9I9X6</accession>
<organism evidence="5 6">
    <name type="scientific">Microlunatus parietis</name>
    <dbReference type="NCBI Taxonomy" id="682979"/>
    <lineage>
        <taxon>Bacteria</taxon>
        <taxon>Bacillati</taxon>
        <taxon>Actinomycetota</taxon>
        <taxon>Actinomycetes</taxon>
        <taxon>Propionibacteriales</taxon>
        <taxon>Propionibacteriaceae</taxon>
        <taxon>Microlunatus</taxon>
    </lineage>
</organism>
<feature type="domain" description="Transcriptional regulator LacI/GalR-like sensor" evidence="4">
    <location>
        <begin position="118"/>
        <end position="273"/>
    </location>
</feature>
<protein>
    <submittedName>
        <fullName evidence="5">DNA-binding LacI/PurR family transcriptional regulator</fullName>
    </submittedName>
</protein>
<dbReference type="GO" id="GO:0000976">
    <property type="term" value="F:transcription cis-regulatory region binding"/>
    <property type="evidence" value="ECO:0007669"/>
    <property type="project" value="TreeGrafter"/>
</dbReference>
<dbReference type="RefSeq" id="WP_179753730.1">
    <property type="nucleotide sequence ID" value="NZ_JACCBU010000001.1"/>
</dbReference>
<dbReference type="AlphaFoldDB" id="A0A7Y9I9X6"/>
<reference evidence="5 6" key="1">
    <citation type="submission" date="2020-07" db="EMBL/GenBank/DDBJ databases">
        <title>Sequencing the genomes of 1000 actinobacteria strains.</title>
        <authorList>
            <person name="Klenk H.-P."/>
        </authorList>
    </citation>
    <scope>NUCLEOTIDE SEQUENCE [LARGE SCALE GENOMIC DNA]</scope>
    <source>
        <strain evidence="5 6">DSM 22083</strain>
    </source>
</reference>
<proteinExistence type="predicted"/>
<dbReference type="Proteomes" id="UP000569914">
    <property type="component" value="Unassembled WGS sequence"/>
</dbReference>
<keyword evidence="1" id="KW-0805">Transcription regulation</keyword>
<dbReference type="InterPro" id="IPR028082">
    <property type="entry name" value="Peripla_BP_I"/>
</dbReference>
<gene>
    <name evidence="5" type="ORF">BKA15_004057</name>
</gene>
<dbReference type="PANTHER" id="PTHR30146">
    <property type="entry name" value="LACI-RELATED TRANSCRIPTIONAL REPRESSOR"/>
    <property type="match status" value="1"/>
</dbReference>
<evidence type="ECO:0000313" key="5">
    <source>
        <dbReference type="EMBL" id="NYE72728.1"/>
    </source>
</evidence>
<keyword evidence="6" id="KW-1185">Reference proteome</keyword>
<name>A0A7Y9I9X6_9ACTN</name>
<evidence type="ECO:0000256" key="1">
    <source>
        <dbReference type="ARBA" id="ARBA00023015"/>
    </source>
</evidence>
<dbReference type="GO" id="GO:0003700">
    <property type="term" value="F:DNA-binding transcription factor activity"/>
    <property type="evidence" value="ECO:0007669"/>
    <property type="project" value="TreeGrafter"/>
</dbReference>
<dbReference type="PANTHER" id="PTHR30146:SF155">
    <property type="entry name" value="ALANINE RACEMASE"/>
    <property type="match status" value="1"/>
</dbReference>
<keyword evidence="2 5" id="KW-0238">DNA-binding</keyword>
<evidence type="ECO:0000256" key="3">
    <source>
        <dbReference type="ARBA" id="ARBA00023163"/>
    </source>
</evidence>
<evidence type="ECO:0000259" key="4">
    <source>
        <dbReference type="Pfam" id="PF13377"/>
    </source>
</evidence>
<evidence type="ECO:0000313" key="6">
    <source>
        <dbReference type="Proteomes" id="UP000569914"/>
    </source>
</evidence>
<comment type="caution">
    <text evidence="5">The sequence shown here is derived from an EMBL/GenBank/DDBJ whole genome shotgun (WGS) entry which is preliminary data.</text>
</comment>
<dbReference type="SUPFAM" id="SSF53822">
    <property type="entry name" value="Periplasmic binding protein-like I"/>
    <property type="match status" value="1"/>
</dbReference>
<dbReference type="EMBL" id="JACCBU010000001">
    <property type="protein sequence ID" value="NYE72728.1"/>
    <property type="molecule type" value="Genomic_DNA"/>
</dbReference>
<evidence type="ECO:0000256" key="2">
    <source>
        <dbReference type="ARBA" id="ARBA00023125"/>
    </source>
</evidence>
<keyword evidence="3" id="KW-0804">Transcription</keyword>
<sequence length="273" mass="30236">MTVPTFGMTVQRRGWTPRSEHFYNRLLVGLEEELLRQGHAMIVKLVADRDEERATFVRWAETGPVDAVVCKDITLDEGIEDELHRLGLRYAVLGDSHQPIAANAVLVDNAGALRAVLDHLRAAGHRRIDWLTGPPSQWQTHSRQLAFAEYVEAGLIDGVMSPAEYDEDRCRDLVRAAMKRERPPTAFVLDGGHLATVSLEVLRRLGHSVPGDVSLVSWDDSLACLRADPPVSALDHHVEDLGRGLARCLVDALAGRERREVGPTPNLVLRSST</sequence>
<dbReference type="Pfam" id="PF13377">
    <property type="entry name" value="Peripla_BP_3"/>
    <property type="match status" value="1"/>
</dbReference>
<dbReference type="Gene3D" id="3.40.50.2300">
    <property type="match status" value="2"/>
</dbReference>